<protein>
    <submittedName>
        <fullName evidence="1">Uncharacterized protein</fullName>
    </submittedName>
</protein>
<gene>
    <name evidence="1" type="primary">Vigan.05G164700</name>
    <name evidence="1" type="ORF">VIGAN_05164700</name>
</gene>
<dbReference type="AlphaFoldDB" id="A0A0S3S5V9"/>
<keyword evidence="2" id="KW-1185">Reference proteome</keyword>
<reference evidence="1 2" key="1">
    <citation type="journal article" date="2015" name="Sci. Rep.">
        <title>The power of single molecule real-time sequencing technology in the de novo assembly of a eukaryotic genome.</title>
        <authorList>
            <person name="Sakai H."/>
            <person name="Naito K."/>
            <person name="Ogiso-Tanaka E."/>
            <person name="Takahashi Y."/>
            <person name="Iseki K."/>
            <person name="Muto C."/>
            <person name="Satou K."/>
            <person name="Teruya K."/>
            <person name="Shiroma A."/>
            <person name="Shimoji M."/>
            <person name="Hirano T."/>
            <person name="Itoh T."/>
            <person name="Kaga A."/>
            <person name="Tomooka N."/>
        </authorList>
    </citation>
    <scope>NUCLEOTIDE SEQUENCE [LARGE SCALE GENOMIC DNA]</scope>
    <source>
        <strain evidence="2">cv. Shumari</strain>
    </source>
</reference>
<evidence type="ECO:0000313" key="2">
    <source>
        <dbReference type="Proteomes" id="UP000291084"/>
    </source>
</evidence>
<evidence type="ECO:0000313" key="1">
    <source>
        <dbReference type="EMBL" id="BAT88201.1"/>
    </source>
</evidence>
<dbReference type="Proteomes" id="UP000291084">
    <property type="component" value="Chromosome 5"/>
</dbReference>
<dbReference type="EMBL" id="AP015038">
    <property type="protein sequence ID" value="BAT88201.1"/>
    <property type="molecule type" value="Genomic_DNA"/>
</dbReference>
<accession>A0A0S3S5V9</accession>
<organism evidence="1 2">
    <name type="scientific">Vigna angularis var. angularis</name>
    <dbReference type="NCBI Taxonomy" id="157739"/>
    <lineage>
        <taxon>Eukaryota</taxon>
        <taxon>Viridiplantae</taxon>
        <taxon>Streptophyta</taxon>
        <taxon>Embryophyta</taxon>
        <taxon>Tracheophyta</taxon>
        <taxon>Spermatophyta</taxon>
        <taxon>Magnoliopsida</taxon>
        <taxon>eudicotyledons</taxon>
        <taxon>Gunneridae</taxon>
        <taxon>Pentapetalae</taxon>
        <taxon>rosids</taxon>
        <taxon>fabids</taxon>
        <taxon>Fabales</taxon>
        <taxon>Fabaceae</taxon>
        <taxon>Papilionoideae</taxon>
        <taxon>50 kb inversion clade</taxon>
        <taxon>NPAAA clade</taxon>
        <taxon>indigoferoid/millettioid clade</taxon>
        <taxon>Phaseoleae</taxon>
        <taxon>Vigna</taxon>
    </lineage>
</organism>
<name>A0A0S3S5V9_PHAAN</name>
<proteinExistence type="predicted"/>
<sequence>MWDDAIHCSSNHNLFPFGLHPFYLFSDNACFNDYNFVLTVNVMIKYFICRLSHCIWYNTRVGNAERRKEAAVMGEGFLIS</sequence>